<dbReference type="EMBL" id="NGMO01000001">
    <property type="protein sequence ID" value="OTP12505.1"/>
    <property type="molecule type" value="Genomic_DNA"/>
</dbReference>
<evidence type="ECO:0000313" key="1">
    <source>
        <dbReference type="EMBL" id="OTP12505.1"/>
    </source>
</evidence>
<protein>
    <submittedName>
        <fullName evidence="1">Uncharacterized protein</fullName>
    </submittedName>
</protein>
<gene>
    <name evidence="1" type="ORF">A5844_000738</name>
</gene>
<accession>A0A2C9XQN6</accession>
<reference evidence="1 2" key="1">
    <citation type="submission" date="2017-05" db="EMBL/GenBank/DDBJ databases">
        <title>The Genome Sequence of Enterococcus sp. 10A9_DIV0425.</title>
        <authorList>
            <consortium name="The Broad Institute Genomics Platform"/>
            <consortium name="The Broad Institute Genomic Center for Infectious Diseases"/>
            <person name="Earl A."/>
            <person name="Manson A."/>
            <person name="Schwartman J."/>
            <person name="Gilmore M."/>
            <person name="Abouelleil A."/>
            <person name="Cao P."/>
            <person name="Chapman S."/>
            <person name="Cusick C."/>
            <person name="Shea T."/>
            <person name="Young S."/>
            <person name="Neafsey D."/>
            <person name="Nusbaum C."/>
            <person name="Birren B."/>
        </authorList>
    </citation>
    <scope>NUCLEOTIDE SEQUENCE [LARGE SCALE GENOMIC DNA]</scope>
    <source>
        <strain evidence="1 2">10A9_DIV0425</strain>
    </source>
</reference>
<comment type="caution">
    <text evidence="1">The sequence shown here is derived from an EMBL/GenBank/DDBJ whole genome shotgun (WGS) entry which is preliminary data.</text>
</comment>
<dbReference type="AlphaFoldDB" id="A0A2C9XQN6"/>
<evidence type="ECO:0000313" key="2">
    <source>
        <dbReference type="Proteomes" id="UP000194933"/>
    </source>
</evidence>
<sequence>MKMINKKQLKQYLKHQFKSKDSFSLKIYMFKKDRYLLITYDRKNYKIAEFGFEKNDYQLSSSDETFKLAIRRANFEFKNSHKLYVELSVT</sequence>
<keyword evidence="2" id="KW-1185">Reference proteome</keyword>
<dbReference type="Proteomes" id="UP000194933">
    <property type="component" value="Unassembled WGS sequence"/>
</dbReference>
<name>A0A2C9XQN6_9ENTE</name>
<proteinExistence type="predicted"/>
<organism evidence="1 2">
    <name type="scientific">Candidatus Enterococcus wittei</name>
    <dbReference type="NCBI Taxonomy" id="1987383"/>
    <lineage>
        <taxon>Bacteria</taxon>
        <taxon>Bacillati</taxon>
        <taxon>Bacillota</taxon>
        <taxon>Bacilli</taxon>
        <taxon>Lactobacillales</taxon>
        <taxon>Enterococcaceae</taxon>
        <taxon>Enterococcus</taxon>
    </lineage>
</organism>